<dbReference type="PANTHER" id="PTHR31649">
    <property type="entry name" value="AGAP009604-PA"/>
    <property type="match status" value="1"/>
</dbReference>
<organism evidence="1 2">
    <name type="scientific">Streptosporangium carneum</name>
    <dbReference type="NCBI Taxonomy" id="47481"/>
    <lineage>
        <taxon>Bacteria</taxon>
        <taxon>Bacillati</taxon>
        <taxon>Actinomycetota</taxon>
        <taxon>Actinomycetes</taxon>
        <taxon>Streptosporangiales</taxon>
        <taxon>Streptosporangiaceae</taxon>
        <taxon>Streptosporangium</taxon>
    </lineage>
</organism>
<dbReference type="SMART" id="SM00696">
    <property type="entry name" value="DM9"/>
    <property type="match status" value="2"/>
</dbReference>
<sequence length="160" mass="17541">MVTARFTPWNGLPPDARQAGFEQDHQILYIARAAYAGGLHLGKIRADWHKAAIPHGGQEVWVDGVEVWTHQLSDNSGGVWNVPSGSPGDAIVCGHEADGTPLYAARAYHNGGLHLGKWRADWAAAAIPYGGQELWMSRFSVLCPGQYIEGDPAFEWQRRP</sequence>
<keyword evidence="2" id="KW-1185">Reference proteome</keyword>
<gene>
    <name evidence="1" type="ORF">GCM10017600_30630</name>
</gene>
<dbReference type="Pfam" id="PF11901">
    <property type="entry name" value="DM9"/>
    <property type="match status" value="1"/>
</dbReference>
<evidence type="ECO:0000313" key="2">
    <source>
        <dbReference type="Proteomes" id="UP001143474"/>
    </source>
</evidence>
<protein>
    <submittedName>
        <fullName evidence="1">Uncharacterized protein</fullName>
    </submittedName>
</protein>
<dbReference type="PANTHER" id="PTHR31649:SF1">
    <property type="entry name" value="FARNESOIC ACID O-METHYL TRANSFERASE DOMAIN-CONTAINING PROTEIN"/>
    <property type="match status" value="1"/>
</dbReference>
<dbReference type="RefSeq" id="WP_271218106.1">
    <property type="nucleotide sequence ID" value="NZ_BAAAVD010000045.1"/>
</dbReference>
<reference evidence="1" key="1">
    <citation type="journal article" date="2014" name="Int. J. Syst. Evol. Microbiol.">
        <title>Complete genome sequence of Corynebacterium casei LMG S-19264T (=DSM 44701T), isolated from a smear-ripened cheese.</title>
        <authorList>
            <consortium name="US DOE Joint Genome Institute (JGI-PGF)"/>
            <person name="Walter F."/>
            <person name="Albersmeier A."/>
            <person name="Kalinowski J."/>
            <person name="Ruckert C."/>
        </authorList>
    </citation>
    <scope>NUCLEOTIDE SEQUENCE</scope>
    <source>
        <strain evidence="1">VKM Ac-2007</strain>
    </source>
</reference>
<accession>A0A9W6MD29</accession>
<comment type="caution">
    <text evidence="1">The sequence shown here is derived from an EMBL/GenBank/DDBJ whole genome shotgun (WGS) entry which is preliminary data.</text>
</comment>
<dbReference type="Proteomes" id="UP001143474">
    <property type="component" value="Unassembled WGS sequence"/>
</dbReference>
<proteinExistence type="predicted"/>
<dbReference type="EMBL" id="BSEV01000005">
    <property type="protein sequence ID" value="GLK09657.1"/>
    <property type="molecule type" value="Genomic_DNA"/>
</dbReference>
<reference evidence="1" key="2">
    <citation type="submission" date="2023-01" db="EMBL/GenBank/DDBJ databases">
        <authorList>
            <person name="Sun Q."/>
            <person name="Evtushenko L."/>
        </authorList>
    </citation>
    <scope>NUCLEOTIDE SEQUENCE</scope>
    <source>
        <strain evidence="1">VKM Ac-2007</strain>
    </source>
</reference>
<evidence type="ECO:0000313" key="1">
    <source>
        <dbReference type="EMBL" id="GLK09657.1"/>
    </source>
</evidence>
<dbReference type="InterPro" id="IPR006616">
    <property type="entry name" value="DM9_repeat"/>
</dbReference>
<dbReference type="AlphaFoldDB" id="A0A9W6MD29"/>
<name>A0A9W6MD29_9ACTN</name>